<feature type="transmembrane region" description="Helical" evidence="7">
    <location>
        <begin position="151"/>
        <end position="173"/>
    </location>
</feature>
<evidence type="ECO:0000256" key="1">
    <source>
        <dbReference type="ARBA" id="ARBA00004651"/>
    </source>
</evidence>
<dbReference type="PANTHER" id="PTHR42709">
    <property type="entry name" value="ALKALINE PHOSPHATASE LIKE PROTEIN"/>
    <property type="match status" value="1"/>
</dbReference>
<keyword evidence="10" id="KW-1185">Reference proteome</keyword>
<protein>
    <submittedName>
        <fullName evidence="9">Membrane protein DedA with SNARE-associated domain</fullName>
    </submittedName>
</protein>
<dbReference type="InterPro" id="IPR032816">
    <property type="entry name" value="VTT_dom"/>
</dbReference>
<evidence type="ECO:0000256" key="5">
    <source>
        <dbReference type="ARBA" id="ARBA00022989"/>
    </source>
</evidence>
<dbReference type="InterPro" id="IPR051311">
    <property type="entry name" value="DedA_domain"/>
</dbReference>
<evidence type="ECO:0000256" key="2">
    <source>
        <dbReference type="ARBA" id="ARBA00010792"/>
    </source>
</evidence>
<organism evidence="9 10">
    <name type="scientific">Nocardia goodfellowii</name>
    <dbReference type="NCBI Taxonomy" id="882446"/>
    <lineage>
        <taxon>Bacteria</taxon>
        <taxon>Bacillati</taxon>
        <taxon>Actinomycetota</taxon>
        <taxon>Actinomycetes</taxon>
        <taxon>Mycobacteriales</taxon>
        <taxon>Nocardiaceae</taxon>
        <taxon>Nocardia</taxon>
    </lineage>
</organism>
<name>A0ABS4QQH3_9NOCA</name>
<evidence type="ECO:0000256" key="7">
    <source>
        <dbReference type="SAM" id="Phobius"/>
    </source>
</evidence>
<evidence type="ECO:0000256" key="4">
    <source>
        <dbReference type="ARBA" id="ARBA00022692"/>
    </source>
</evidence>
<keyword evidence="4 7" id="KW-0812">Transmembrane</keyword>
<comment type="subcellular location">
    <subcellularLocation>
        <location evidence="1">Cell membrane</location>
        <topology evidence="1">Multi-pass membrane protein</topology>
    </subcellularLocation>
</comment>
<proteinExistence type="inferred from homology"/>
<dbReference type="RefSeq" id="WP_209896565.1">
    <property type="nucleotide sequence ID" value="NZ_JAGGMR010000001.1"/>
</dbReference>
<evidence type="ECO:0000256" key="3">
    <source>
        <dbReference type="ARBA" id="ARBA00022475"/>
    </source>
</evidence>
<feature type="domain" description="VTT" evidence="8">
    <location>
        <begin position="44"/>
        <end position="171"/>
    </location>
</feature>
<keyword evidence="3" id="KW-1003">Cell membrane</keyword>
<reference evidence="9 10" key="1">
    <citation type="submission" date="2021-03" db="EMBL/GenBank/DDBJ databases">
        <title>Sequencing the genomes of 1000 actinobacteria strains.</title>
        <authorList>
            <person name="Klenk H.-P."/>
        </authorList>
    </citation>
    <scope>NUCLEOTIDE SEQUENCE [LARGE SCALE GENOMIC DNA]</scope>
    <source>
        <strain evidence="9 10">DSM 45516</strain>
    </source>
</reference>
<gene>
    <name evidence="9" type="ORF">BJ987_006185</name>
</gene>
<accession>A0ABS4QQH3</accession>
<evidence type="ECO:0000256" key="6">
    <source>
        <dbReference type="ARBA" id="ARBA00023136"/>
    </source>
</evidence>
<keyword evidence="5 7" id="KW-1133">Transmembrane helix</keyword>
<evidence type="ECO:0000259" key="8">
    <source>
        <dbReference type="Pfam" id="PF09335"/>
    </source>
</evidence>
<evidence type="ECO:0000313" key="10">
    <source>
        <dbReference type="Proteomes" id="UP001519325"/>
    </source>
</evidence>
<sequence length="212" mass="22656">MDIVATTNTTELGGVAAWAVDLMERLGGFGAGLAIAAENLFPPLPSEVILPLAGFAAARGEISLVGAIGWTTAGSLIGATVLYLLGVALGRDRLYAIVRRLPLVHTDDLARSEEWFARHGRKAVLFGRMVPIVRSLVSIPAGVQRMPLGQFVALTALGSAIWNSLFVLAGHSLGANWETVSEYVSRYQLLVLALIALGVVVWFVRRLRARLA</sequence>
<keyword evidence="6 7" id="KW-0472">Membrane</keyword>
<evidence type="ECO:0000313" key="9">
    <source>
        <dbReference type="EMBL" id="MBP2193284.1"/>
    </source>
</evidence>
<comment type="caution">
    <text evidence="9">The sequence shown here is derived from an EMBL/GenBank/DDBJ whole genome shotgun (WGS) entry which is preliminary data.</text>
</comment>
<feature type="transmembrane region" description="Helical" evidence="7">
    <location>
        <begin position="67"/>
        <end position="90"/>
    </location>
</feature>
<dbReference type="Pfam" id="PF09335">
    <property type="entry name" value="VTT_dom"/>
    <property type="match status" value="1"/>
</dbReference>
<dbReference type="PANTHER" id="PTHR42709:SF6">
    <property type="entry name" value="UNDECAPRENYL PHOSPHATE TRANSPORTER A"/>
    <property type="match status" value="1"/>
</dbReference>
<dbReference type="EMBL" id="JAGGMR010000001">
    <property type="protein sequence ID" value="MBP2193284.1"/>
    <property type="molecule type" value="Genomic_DNA"/>
</dbReference>
<feature type="transmembrane region" description="Helical" evidence="7">
    <location>
        <begin position="185"/>
        <end position="204"/>
    </location>
</feature>
<dbReference type="Proteomes" id="UP001519325">
    <property type="component" value="Unassembled WGS sequence"/>
</dbReference>
<comment type="similarity">
    <text evidence="2">Belongs to the DedA family.</text>
</comment>